<dbReference type="EMBL" id="JBCGBO010000002">
    <property type="protein sequence ID" value="KAK9223954.1"/>
    <property type="molecule type" value="Genomic_DNA"/>
</dbReference>
<accession>A0AAP0MZS3</accession>
<gene>
    <name evidence="1" type="ORF">WN944_012403</name>
</gene>
<reference evidence="1 2" key="1">
    <citation type="submission" date="2024-05" db="EMBL/GenBank/DDBJ databases">
        <title>Haplotype-resolved chromosome-level genome assembly of Huyou (Citrus changshanensis).</title>
        <authorList>
            <person name="Miao C."/>
            <person name="Chen W."/>
            <person name="Wu Y."/>
            <person name="Wang L."/>
            <person name="Zhao S."/>
            <person name="Grierson D."/>
            <person name="Xu C."/>
            <person name="Chen K."/>
        </authorList>
    </citation>
    <scope>NUCLEOTIDE SEQUENCE [LARGE SCALE GENOMIC DNA]</scope>
    <source>
        <strain evidence="1">01-14</strain>
        <tissue evidence="1">Leaf</tissue>
    </source>
</reference>
<protein>
    <submittedName>
        <fullName evidence="1">Uncharacterized protein</fullName>
    </submittedName>
</protein>
<dbReference type="Proteomes" id="UP001428341">
    <property type="component" value="Unassembled WGS sequence"/>
</dbReference>
<dbReference type="AlphaFoldDB" id="A0AAP0MZS3"/>
<dbReference type="Pfam" id="PF07939">
    <property type="entry name" value="DUF1685"/>
    <property type="match status" value="1"/>
</dbReference>
<dbReference type="InterPro" id="IPR012881">
    <property type="entry name" value="DUF1685"/>
</dbReference>
<evidence type="ECO:0000313" key="2">
    <source>
        <dbReference type="Proteomes" id="UP001428341"/>
    </source>
</evidence>
<dbReference type="PANTHER" id="PTHR33785:SF12">
    <property type="entry name" value="DUF1685 FAMILY PROTEIN"/>
    <property type="match status" value="1"/>
</dbReference>
<comment type="caution">
    <text evidence="1">The sequence shown here is derived from an EMBL/GenBank/DDBJ whole genome shotgun (WGS) entry which is preliminary data.</text>
</comment>
<sequence length="244" mass="27857">MGSDRILKLFDTCWFEMEILKKQSRSSICSKIEASRHNQNEEKPSKAEFLRVPTSHKRSMSAQLSSETSFNNSFSFSPDSVLSPPKLQTILSGKEVTVTEEVGETKQAQAHYHVQEFVSKKKGVHVASTRRRTKNSESKSLSDLEFEELKGFMDLGFVFTEEDNKNSRLVEIVPGLQRLGKKDDTVDNSPVSRPYLSEAWEIMDTTRKVNSLLINWKISALNNEMDIKDNLRWWAHTVALSAVR</sequence>
<keyword evidence="2" id="KW-1185">Reference proteome</keyword>
<dbReference type="PANTHER" id="PTHR33785">
    <property type="entry name" value="OS06G0550800 PROTEIN"/>
    <property type="match status" value="1"/>
</dbReference>
<name>A0AAP0MZS3_9ROSI</name>
<evidence type="ECO:0000313" key="1">
    <source>
        <dbReference type="EMBL" id="KAK9223954.1"/>
    </source>
</evidence>
<organism evidence="1 2">
    <name type="scientific">Citrus x changshan-huyou</name>
    <dbReference type="NCBI Taxonomy" id="2935761"/>
    <lineage>
        <taxon>Eukaryota</taxon>
        <taxon>Viridiplantae</taxon>
        <taxon>Streptophyta</taxon>
        <taxon>Embryophyta</taxon>
        <taxon>Tracheophyta</taxon>
        <taxon>Spermatophyta</taxon>
        <taxon>Magnoliopsida</taxon>
        <taxon>eudicotyledons</taxon>
        <taxon>Gunneridae</taxon>
        <taxon>Pentapetalae</taxon>
        <taxon>rosids</taxon>
        <taxon>malvids</taxon>
        <taxon>Sapindales</taxon>
        <taxon>Rutaceae</taxon>
        <taxon>Aurantioideae</taxon>
        <taxon>Citrus</taxon>
    </lineage>
</organism>
<proteinExistence type="predicted"/>